<gene>
    <name evidence="2" type="ORF">B2A_11489</name>
</gene>
<keyword evidence="1" id="KW-1133">Transmembrane helix</keyword>
<dbReference type="AlphaFoldDB" id="T1ABR9"/>
<reference evidence="2" key="2">
    <citation type="journal article" date="2014" name="ISME J.">
        <title>Microbial stratification in low pH oxic and suboxic macroscopic growths along an acid mine drainage.</title>
        <authorList>
            <person name="Mendez-Garcia C."/>
            <person name="Mesa V."/>
            <person name="Sprenger R.R."/>
            <person name="Richter M."/>
            <person name="Diez M.S."/>
            <person name="Solano J."/>
            <person name="Bargiela R."/>
            <person name="Golyshina O.V."/>
            <person name="Manteca A."/>
            <person name="Ramos J.L."/>
            <person name="Gallego J.R."/>
            <person name="Llorente I."/>
            <person name="Martins Dos Santos V.A."/>
            <person name="Jensen O.N."/>
            <person name="Pelaez A.I."/>
            <person name="Sanchez J."/>
            <person name="Ferrer M."/>
        </authorList>
    </citation>
    <scope>NUCLEOTIDE SEQUENCE</scope>
</reference>
<keyword evidence="1" id="KW-0812">Transmembrane</keyword>
<dbReference type="PROSITE" id="PS00409">
    <property type="entry name" value="PROKAR_NTER_METHYL"/>
    <property type="match status" value="1"/>
</dbReference>
<reference evidence="2" key="1">
    <citation type="submission" date="2013-08" db="EMBL/GenBank/DDBJ databases">
        <authorList>
            <person name="Mendez C."/>
            <person name="Richter M."/>
            <person name="Ferrer M."/>
            <person name="Sanchez J."/>
        </authorList>
    </citation>
    <scope>NUCLEOTIDE SEQUENCE</scope>
</reference>
<organism evidence="2">
    <name type="scientific">mine drainage metagenome</name>
    <dbReference type="NCBI Taxonomy" id="410659"/>
    <lineage>
        <taxon>unclassified sequences</taxon>
        <taxon>metagenomes</taxon>
        <taxon>ecological metagenomes</taxon>
    </lineage>
</organism>
<dbReference type="InterPro" id="IPR012902">
    <property type="entry name" value="N_methyl_site"/>
</dbReference>
<feature type="transmembrane region" description="Helical" evidence="1">
    <location>
        <begin position="12"/>
        <end position="35"/>
    </location>
</feature>
<comment type="caution">
    <text evidence="2">The sequence shown here is derived from an EMBL/GenBank/DDBJ whole genome shotgun (WGS) entry which is preliminary data.</text>
</comment>
<evidence type="ECO:0000256" key="1">
    <source>
        <dbReference type="SAM" id="Phobius"/>
    </source>
</evidence>
<accession>T1ABR9</accession>
<name>T1ABR9_9ZZZZ</name>
<dbReference type="NCBIfam" id="TIGR02532">
    <property type="entry name" value="IV_pilin_GFxxxE"/>
    <property type="match status" value="1"/>
</dbReference>
<protein>
    <submittedName>
        <fullName evidence="2">Type IV pilus assembly protein PilW</fullName>
    </submittedName>
</protein>
<sequence length="443" mass="46140">MKPIRGLTRGFTLVELMIALALGLLVTAGIISVFVSTSKAGNVQTQMARLQEEGRYAIGQIGSDLSMAGGLYGANTGGLATRETYGYMDGLRSPTAYVQFASLGLPDNAVALGNPPAAPYPLPSRIYVSGYECSAAACIPAVPVAIAPVMGTAAGNRVPGADVLTLRYVTGRGWSIVEGGSTQVCDATNNLTSISIVPQAGDAPLASFQAGDLALLSDGSAASVFKVTRAGGVFTPSSDFPGYAPGCVNTQTDARLYNFSNDFTTITYYLQLLADSNPDAPTRHRVAALMRKVNGGPAEEIARGVERLDFRYMIENADGGVSVLGADNVAAGTDGSGNAIDCPVQPDLSAFTGATLSELRQGCLWRALRAIEVHTLVNNATLLPTLGANELAYRYSCDGSASCANTGAALAPTALTAPLPNGLDKRMLRREFVGMYSVRNYNP</sequence>
<proteinExistence type="predicted"/>
<dbReference type="Pfam" id="PF07963">
    <property type="entry name" value="N_methyl"/>
    <property type="match status" value="1"/>
</dbReference>
<keyword evidence="1" id="KW-0472">Membrane</keyword>
<evidence type="ECO:0000313" key="2">
    <source>
        <dbReference type="EMBL" id="EQD38359.1"/>
    </source>
</evidence>
<dbReference type="EMBL" id="AUZZ01008295">
    <property type="protein sequence ID" value="EQD38359.1"/>
    <property type="molecule type" value="Genomic_DNA"/>
</dbReference>